<dbReference type="InterPro" id="IPR027417">
    <property type="entry name" value="P-loop_NTPase"/>
</dbReference>
<protein>
    <recommendedName>
        <fullName evidence="3">Phosphotransferase</fullName>
    </recommendedName>
</protein>
<comment type="caution">
    <text evidence="1">The sequence shown here is derived from an EMBL/GenBank/DDBJ whole genome shotgun (WGS) entry which is preliminary data.</text>
</comment>
<dbReference type="Gene3D" id="3.40.50.300">
    <property type="entry name" value="P-loop containing nucleotide triphosphate hydrolases"/>
    <property type="match status" value="1"/>
</dbReference>
<reference evidence="2" key="1">
    <citation type="journal article" date="2019" name="Int. J. Syst. Evol. Microbiol.">
        <title>The Global Catalogue of Microorganisms (GCM) 10K type strain sequencing project: providing services to taxonomists for standard genome sequencing and annotation.</title>
        <authorList>
            <consortium name="The Broad Institute Genomics Platform"/>
            <consortium name="The Broad Institute Genome Sequencing Center for Infectious Disease"/>
            <person name="Wu L."/>
            <person name="Ma J."/>
        </authorList>
    </citation>
    <scope>NUCLEOTIDE SEQUENCE [LARGE SCALE GENOMIC DNA]</scope>
    <source>
        <strain evidence="2">JCM 3399</strain>
    </source>
</reference>
<gene>
    <name evidence="1" type="ORF">GCM10010211_27350</name>
</gene>
<dbReference type="EMBL" id="BMRP01000008">
    <property type="protein sequence ID" value="GGU61007.1"/>
    <property type="molecule type" value="Genomic_DNA"/>
</dbReference>
<evidence type="ECO:0008006" key="3">
    <source>
        <dbReference type="Google" id="ProtNLM"/>
    </source>
</evidence>
<evidence type="ECO:0000313" key="1">
    <source>
        <dbReference type="EMBL" id="GGU61007.1"/>
    </source>
</evidence>
<keyword evidence="2" id="KW-1185">Reference proteome</keyword>
<sequence>MGGAFGVQASGAAVRSTGCLIVSGMPGAGKSTVSPLVAAHHERAAHISGDALSYMVVQGRVGFLGRPAEESRRQLRLCARNMCTLADNFAENGIFPVIEYTIADRELLDLMVEMLRPRPVMFVVLAPPVEVCRERNAMRAVEERVDYDVAPFYRAMEEELAGVGWWLDSAGLTAEETAAAITAGAHDKAVV</sequence>
<name>A0ABQ2V0B9_9ACTN</name>
<evidence type="ECO:0000313" key="2">
    <source>
        <dbReference type="Proteomes" id="UP000654471"/>
    </source>
</evidence>
<dbReference type="Pfam" id="PF13671">
    <property type="entry name" value="AAA_33"/>
    <property type="match status" value="1"/>
</dbReference>
<dbReference type="SUPFAM" id="SSF52540">
    <property type="entry name" value="P-loop containing nucleoside triphosphate hydrolases"/>
    <property type="match status" value="1"/>
</dbReference>
<accession>A0ABQ2V0B9</accession>
<dbReference type="Proteomes" id="UP000654471">
    <property type="component" value="Unassembled WGS sequence"/>
</dbReference>
<proteinExistence type="predicted"/>
<organism evidence="1 2">
    <name type="scientific">Streptomyces albospinus</name>
    <dbReference type="NCBI Taxonomy" id="285515"/>
    <lineage>
        <taxon>Bacteria</taxon>
        <taxon>Bacillati</taxon>
        <taxon>Actinomycetota</taxon>
        <taxon>Actinomycetes</taxon>
        <taxon>Kitasatosporales</taxon>
        <taxon>Streptomycetaceae</taxon>
        <taxon>Streptomyces</taxon>
    </lineage>
</organism>